<dbReference type="EMBL" id="QNGE01005508">
    <property type="protein sequence ID" value="KAA3672002.1"/>
    <property type="molecule type" value="Genomic_DNA"/>
</dbReference>
<comment type="caution">
    <text evidence="1">The sequence shown here is derived from an EMBL/GenBank/DDBJ whole genome shotgun (WGS) entry which is preliminary data.</text>
</comment>
<protein>
    <submittedName>
        <fullName evidence="1">Uncharacterized protein</fullName>
    </submittedName>
</protein>
<reference evidence="1 2" key="1">
    <citation type="journal article" date="2019" name="Gigascience">
        <title>Whole-genome sequence of the oriental lung fluke Paragonimus westermani.</title>
        <authorList>
            <person name="Oey H."/>
            <person name="Zakrzewski M."/>
            <person name="Narain K."/>
            <person name="Devi K.R."/>
            <person name="Agatsuma T."/>
            <person name="Nawaratna S."/>
            <person name="Gobert G.N."/>
            <person name="Jones M.K."/>
            <person name="Ragan M.A."/>
            <person name="McManus D.P."/>
            <person name="Krause L."/>
        </authorList>
    </citation>
    <scope>NUCLEOTIDE SEQUENCE [LARGE SCALE GENOMIC DNA]</scope>
    <source>
        <strain evidence="1 2">IND2009</strain>
    </source>
</reference>
<accession>A0A5J4N903</accession>
<sequence>MFSSSLGQAFTLSPKYVDYTSADEVYRFLPSALPLAVHELDETHVGKFSFRGKVTIMEMLETRGVENLLTILKAQTAHKNALTAAMMLAYNARPSFYTRHAPKT</sequence>
<evidence type="ECO:0000313" key="2">
    <source>
        <dbReference type="Proteomes" id="UP000324629"/>
    </source>
</evidence>
<proteinExistence type="predicted"/>
<organism evidence="1 2">
    <name type="scientific">Paragonimus westermani</name>
    <dbReference type="NCBI Taxonomy" id="34504"/>
    <lineage>
        <taxon>Eukaryota</taxon>
        <taxon>Metazoa</taxon>
        <taxon>Spiralia</taxon>
        <taxon>Lophotrochozoa</taxon>
        <taxon>Platyhelminthes</taxon>
        <taxon>Trematoda</taxon>
        <taxon>Digenea</taxon>
        <taxon>Plagiorchiida</taxon>
        <taxon>Troglotremata</taxon>
        <taxon>Troglotrematidae</taxon>
        <taxon>Paragonimus</taxon>
    </lineage>
</organism>
<feature type="non-terminal residue" evidence="1">
    <location>
        <position position="104"/>
    </location>
</feature>
<dbReference type="AlphaFoldDB" id="A0A5J4N903"/>
<dbReference type="Proteomes" id="UP000324629">
    <property type="component" value="Unassembled WGS sequence"/>
</dbReference>
<name>A0A5J4N903_9TREM</name>
<keyword evidence="2" id="KW-1185">Reference proteome</keyword>
<gene>
    <name evidence="1" type="ORF">DEA37_0000352</name>
</gene>
<evidence type="ECO:0000313" key="1">
    <source>
        <dbReference type="EMBL" id="KAA3672002.1"/>
    </source>
</evidence>